<organism evidence="1 2">
    <name type="scientific">Halomicronema hongdechloris C2206</name>
    <dbReference type="NCBI Taxonomy" id="1641165"/>
    <lineage>
        <taxon>Bacteria</taxon>
        <taxon>Bacillati</taxon>
        <taxon>Cyanobacteriota</taxon>
        <taxon>Cyanophyceae</taxon>
        <taxon>Nodosilineales</taxon>
        <taxon>Nodosilineaceae</taxon>
        <taxon>Halomicronema</taxon>
    </lineage>
</organism>
<evidence type="ECO:0000313" key="1">
    <source>
        <dbReference type="EMBL" id="ASC72015.1"/>
    </source>
</evidence>
<dbReference type="Proteomes" id="UP000191901">
    <property type="component" value="Chromosome"/>
</dbReference>
<dbReference type="RefSeq" id="WP_080807836.1">
    <property type="nucleotide sequence ID" value="NZ_CP021983.2"/>
</dbReference>
<sequence>MTTANPVRMWGAIAGLTAAMTIGLVTDAQAQSRELWLYDGEATLVEGYFLDGEAIFGWCDQDCYDLDLFLYDIDGNLITGDDALDAEPIVYAPYSGYFYVELTMPNCSHPEGCAVWVDSTEGF</sequence>
<dbReference type="EMBL" id="CP021983">
    <property type="protein sequence ID" value="ASC72015.1"/>
    <property type="molecule type" value="Genomic_DNA"/>
</dbReference>
<accession>A0A1Z3HNZ4</accession>
<name>A0A1Z3HNZ4_9CYAN</name>
<protein>
    <submittedName>
        <fullName evidence="1">Uncharacterized protein</fullName>
    </submittedName>
</protein>
<evidence type="ECO:0000313" key="2">
    <source>
        <dbReference type="Proteomes" id="UP000191901"/>
    </source>
</evidence>
<reference evidence="1 2" key="1">
    <citation type="journal article" date="2016" name="Biochim. Biophys. Acta">
        <title>Characterization of red-shifted phycobilisomes isolated from the chlorophyll f-containing cyanobacterium Halomicronema hongdechloris.</title>
        <authorList>
            <person name="Li Y."/>
            <person name="Lin Y."/>
            <person name="Garvey C.J."/>
            <person name="Birch D."/>
            <person name="Corkery R.W."/>
            <person name="Loughlin P.C."/>
            <person name="Scheer H."/>
            <person name="Willows R.D."/>
            <person name="Chen M."/>
        </authorList>
    </citation>
    <scope>NUCLEOTIDE SEQUENCE [LARGE SCALE GENOMIC DNA]</scope>
    <source>
        <strain evidence="1 2">C2206</strain>
    </source>
</reference>
<dbReference type="OrthoDB" id="71876at2"/>
<dbReference type="KEGG" id="hhg:XM38_029690"/>
<gene>
    <name evidence="1" type="ORF">XM38_029690</name>
</gene>
<keyword evidence="2" id="KW-1185">Reference proteome</keyword>
<dbReference type="AlphaFoldDB" id="A0A1Z3HNZ4"/>
<proteinExistence type="predicted"/>
<dbReference type="STRING" id="1641165.XM38_08800"/>